<dbReference type="Pfam" id="PF17867">
    <property type="entry name" value="AAA_lid_7"/>
    <property type="match status" value="3"/>
</dbReference>
<feature type="compositionally biased region" description="Basic and acidic residues" evidence="9">
    <location>
        <begin position="4747"/>
        <end position="4765"/>
    </location>
</feature>
<dbReference type="GO" id="GO:0000055">
    <property type="term" value="P:ribosomal large subunit export from nucleus"/>
    <property type="evidence" value="ECO:0007669"/>
    <property type="project" value="TreeGrafter"/>
</dbReference>
<feature type="compositionally biased region" description="Low complexity" evidence="9">
    <location>
        <begin position="4712"/>
        <end position="4724"/>
    </location>
</feature>
<dbReference type="Pfam" id="PF17865">
    <property type="entry name" value="AAA_lid_5"/>
    <property type="match status" value="1"/>
</dbReference>
<dbReference type="InterPro" id="IPR027417">
    <property type="entry name" value="P-loop_NTPase"/>
</dbReference>
<dbReference type="GO" id="GO:0005654">
    <property type="term" value="C:nucleoplasm"/>
    <property type="evidence" value="ECO:0007669"/>
    <property type="project" value="UniProtKB-SubCell"/>
</dbReference>
<evidence type="ECO:0000256" key="8">
    <source>
        <dbReference type="ARBA" id="ARBA00023242"/>
    </source>
</evidence>
<feature type="compositionally biased region" description="Basic and acidic residues" evidence="9">
    <location>
        <begin position="4637"/>
        <end position="4657"/>
    </location>
</feature>
<feature type="region of interest" description="Disordered" evidence="9">
    <location>
        <begin position="4800"/>
        <end position="4864"/>
    </location>
</feature>
<keyword evidence="5" id="KW-0547">Nucleotide-binding</keyword>
<dbReference type="InterPro" id="IPR036465">
    <property type="entry name" value="vWFA_dom_sf"/>
</dbReference>
<keyword evidence="7" id="KW-0143">Chaperone</keyword>
<dbReference type="Gene3D" id="3.40.50.300">
    <property type="entry name" value="P-loop containing nucleotide triphosphate hydrolases"/>
    <property type="match status" value="7"/>
</dbReference>
<dbReference type="SUPFAM" id="SSF53300">
    <property type="entry name" value="vWA-like"/>
    <property type="match status" value="1"/>
</dbReference>
<comment type="similarity">
    <text evidence="3">Belongs to the midasin family.</text>
</comment>
<dbReference type="CDD" id="cd00009">
    <property type="entry name" value="AAA"/>
    <property type="match status" value="2"/>
</dbReference>
<feature type="region of interest" description="Disordered" evidence="9">
    <location>
        <begin position="4911"/>
        <end position="4959"/>
    </location>
</feature>
<evidence type="ECO:0000313" key="11">
    <source>
        <dbReference type="EMBL" id="KAK2997900.1"/>
    </source>
</evidence>
<dbReference type="SMART" id="SM00382">
    <property type="entry name" value="AAA"/>
    <property type="match status" value="6"/>
</dbReference>
<feature type="region of interest" description="Disordered" evidence="9">
    <location>
        <begin position="4553"/>
        <end position="4783"/>
    </location>
</feature>
<dbReference type="FunFam" id="3.40.50.410:FF:000114">
    <property type="entry name" value="Midasin"/>
    <property type="match status" value="1"/>
</dbReference>
<feature type="region of interest" description="Disordered" evidence="9">
    <location>
        <begin position="4876"/>
        <end position="4895"/>
    </location>
</feature>
<evidence type="ECO:0000256" key="9">
    <source>
        <dbReference type="SAM" id="MobiDB-lite"/>
    </source>
</evidence>
<feature type="compositionally biased region" description="Basic and acidic residues" evidence="9">
    <location>
        <begin position="4683"/>
        <end position="4692"/>
    </location>
</feature>
<evidence type="ECO:0000256" key="7">
    <source>
        <dbReference type="ARBA" id="ARBA00023186"/>
    </source>
</evidence>
<evidence type="ECO:0000259" key="10">
    <source>
        <dbReference type="PROSITE" id="PS50234"/>
    </source>
</evidence>
<reference evidence="11" key="1">
    <citation type="submission" date="2022-12" db="EMBL/GenBank/DDBJ databases">
        <title>Draft genome assemblies for two species of Escallonia (Escalloniales).</title>
        <authorList>
            <person name="Chanderbali A."/>
            <person name="Dervinis C."/>
            <person name="Anghel I."/>
            <person name="Soltis D."/>
            <person name="Soltis P."/>
            <person name="Zapata F."/>
        </authorList>
    </citation>
    <scope>NUCLEOTIDE SEQUENCE</scope>
    <source>
        <strain evidence="11">UCBG64.0493</strain>
        <tissue evidence="11">Leaf</tissue>
    </source>
</reference>
<dbReference type="InterPro" id="IPR011704">
    <property type="entry name" value="ATPase_dyneun-rel_AAA"/>
</dbReference>
<dbReference type="InterPro" id="IPR041190">
    <property type="entry name" value="Midasin_AAA_lid_5"/>
</dbReference>
<keyword evidence="6" id="KW-0067">ATP-binding</keyword>
<keyword evidence="12" id="KW-1185">Reference proteome</keyword>
<dbReference type="FunFam" id="3.40.50.300:FF:000582">
    <property type="entry name" value="Midasin"/>
    <property type="match status" value="1"/>
</dbReference>
<evidence type="ECO:0000256" key="4">
    <source>
        <dbReference type="ARBA" id="ARBA00017143"/>
    </source>
</evidence>
<dbReference type="FunFam" id="3.40.50.300:FF:001861">
    <property type="entry name" value="Midasin"/>
    <property type="match status" value="1"/>
</dbReference>
<organism evidence="11 12">
    <name type="scientific">Escallonia herrerae</name>
    <dbReference type="NCBI Taxonomy" id="1293975"/>
    <lineage>
        <taxon>Eukaryota</taxon>
        <taxon>Viridiplantae</taxon>
        <taxon>Streptophyta</taxon>
        <taxon>Embryophyta</taxon>
        <taxon>Tracheophyta</taxon>
        <taxon>Spermatophyta</taxon>
        <taxon>Magnoliopsida</taxon>
        <taxon>eudicotyledons</taxon>
        <taxon>Gunneridae</taxon>
        <taxon>Pentapetalae</taxon>
        <taxon>asterids</taxon>
        <taxon>campanulids</taxon>
        <taxon>Escalloniales</taxon>
        <taxon>Escalloniaceae</taxon>
        <taxon>Escallonia</taxon>
    </lineage>
</organism>
<dbReference type="InterPro" id="IPR002035">
    <property type="entry name" value="VWF_A"/>
</dbReference>
<dbReference type="PIRSF" id="PIRSF010340">
    <property type="entry name" value="Midasin"/>
    <property type="match status" value="1"/>
</dbReference>
<dbReference type="Proteomes" id="UP001188597">
    <property type="component" value="Unassembled WGS sequence"/>
</dbReference>
<dbReference type="GO" id="GO:0016887">
    <property type="term" value="F:ATP hydrolysis activity"/>
    <property type="evidence" value="ECO:0007669"/>
    <property type="project" value="InterPro"/>
</dbReference>
<evidence type="ECO:0000256" key="2">
    <source>
        <dbReference type="ARBA" id="ARBA00004642"/>
    </source>
</evidence>
<feature type="compositionally biased region" description="Acidic residues" evidence="9">
    <location>
        <begin position="4558"/>
        <end position="4572"/>
    </location>
</feature>
<proteinExistence type="inferred from homology"/>
<dbReference type="Pfam" id="PF07728">
    <property type="entry name" value="AAA_5"/>
    <property type="match status" value="7"/>
</dbReference>
<dbReference type="EMBL" id="JAVXUP010003921">
    <property type="protein sequence ID" value="KAK2997900.1"/>
    <property type="molecule type" value="Genomic_DNA"/>
</dbReference>
<feature type="domain" description="VWFA" evidence="10">
    <location>
        <begin position="5115"/>
        <end position="5316"/>
    </location>
</feature>
<dbReference type="InterPro" id="IPR025662">
    <property type="entry name" value="Sigma_54_int_dom_ATP-bd_1"/>
</dbReference>
<dbReference type="InterPro" id="IPR003593">
    <property type="entry name" value="AAA+_ATPase"/>
</dbReference>
<comment type="caution">
    <text evidence="11">The sequence shown here is derived from an EMBL/GenBank/DDBJ whole genome shotgun (WGS) entry which is preliminary data.</text>
</comment>
<feature type="compositionally biased region" description="Basic and acidic residues" evidence="9">
    <location>
        <begin position="4586"/>
        <end position="4630"/>
    </location>
</feature>
<evidence type="ECO:0000256" key="5">
    <source>
        <dbReference type="ARBA" id="ARBA00022741"/>
    </source>
</evidence>
<sequence>MLTEEEVVSGVAELFLHPNYTIPLVGCFRAIAQKIVDRTVELLRLVPDLSLNSDDSMVEFDEDKFLGETENSDNQELLFGIDIYVRNGRGLSLHELGCLAFSRALDLVPFLLGSVLNYFKFAPPPFQRIMLRELVSLPTAMVGNNLLMVVRVSYRLLLAEPEAFTVLWDWSTLVGLEKQFSNVKLCDDADWNEFLQDVSSEKAGWYSQLFEGNESAAISSSIFQEIEPLFGSSRPYDMVGLIACGVILDRTSTGNPFVLTATLRRSFKMVLLAVSQRWPVLLYGPAGAGKTALISKLARDYGSRVLTIHMDEQIDGKTLIGSFVCTEQPGEFRWQPGSLTQAVLKGFWVVFEDIDKAPADVQSILLPLLEGATSCFTGNGEAIRVAEGFRLFSTVSSSKLDISRATEGHQSYWFPWLIRNQASLINYAKTINMITLLAEVANASSDSTYLNLSILELPCMLWLKDALFICFLAPRITGKSMLGALWRRVVIGPSSSKDLLDVVNAWYPDLEPLGEKLIETFERVNQLAGFHYGTLSSLGRFSLRDLLKWCKRIAGLGFCFTGDSLSSYVRHSIYQEAVDVFAAFSTSAENRTSIMKELAKMWSVPISAADTLYPVEKPLIQELRSELRIGRATLQRTQTGFRHQKKPFVEVRSSLHVLERTACSVKCNEPVLLVGETGTGKTTVVQNLSMRLAKKLTVLNMSQQSDVADLLGGYKPMDAQFVCVPLYMEFENLFMSTFPIKDNEEFLAHLKKYVSDKNWKGLLSGFRRGVKRSEKLQHSGLGTKRKRPLSEELQKAWGLFRLKLETASLQIDASAGMIFSFVEGAFVNALKNGEWILLDEVNLAPPETLQRVIGVLEEESGSLCLAERGDVEYIHRHPNFRIFACMNPATDAGKRDLPFSIRSRFTEYFVDDVMNDEDLILFVNQFMDDSRSNQELVSNIVRFYKLAKKESEDKLQDGANQKPQYSLRSIYRALEYTKKARKRFEFKRALYDGFCMFFRTSLDESSAKLMKQLILTIIPGGSVPPHVSFDDYLIDRKKTGATNEFLDSYVLTPSVRDHLCNLARAIFIGRYPVLLQGPTSSGKTSLVQFLAATTGREFVRINNHEHTDLQEYLGSYITDSSGRLVFNEGILVKAVRNGYWIVLDELNLAPSDVLEALNRLLDDNRELFVPELCETVPAHPDFMLFATQNPPTLYGGRKMLSRAFRNRFVEIHVDEIPQDELSEILEKRCKVPESYAKKMVAVMKELQLHRQSSKVFAGKHGFITPRDLFRWADRFRTFGKSYEDLARDGYYLLAERLRNDGEKRVVQDVLEKQLRVNLAKDDMYKQGPGGAQWGLHLCKLAGVPENLGNIIWTRSMWRLYFLIERCYKMREPVLLVGETGGGKTTVCQLLSICLGSKLHILNCHQYTETSDFLGGFYPVRERSRLSSEYKYLCEEMMQLQALIYFPGDATISSDITQASYTLNQVGVVLDKYRRGIVSHPNVTLKELDTMDQMCRNLLQMHQKWQTIFMWQDGPIVKAMKDGDLFLVDEISLADDSVLERLNSVLEPERKLPIVFAQLLYLDTLFCSVLPLVSYLIIVNVNLSLAEKGGTDLEKIIAHPNFFLLATMNPGGDYGKKELSPALRNRFTEIWVPSVTDPIELKSIAQERIIDSELSYVVDLMLHFWEWFNQLQTGRMLTVRDLLSWVDFIRVTKSGLLPENAFLHGAFLVLLDGLSLGTGISKNDAADLRRKCLSFLLEELKECNPSLNCSNLSVMESFGSEDIGETADCNSCSAMPSESLFGIHPFYIEKGDDLFEDKGFEFLAPTTRRNALRVLRAMQLPRPVLLEGSPGVGKTSLIVALGKYSGHTVVRINLSEQTDLMDLLGSDLPVESDEGMQFAWSDGILLQALKMGSWVLLDELNLAPQSVLEGLNAILDHRAEVFIPELGVTYKCPPSFRVFACQNPSNQGGGRKGLPKSFLNRFTKVYIEELVEDDYLFICSSLYPSISRPILSKLILFNKRLHEDIMLHHKFGQDGSPWEFNLRDVIRSCQIIQGASGKSQLDRFLNTVYVQRMRTSADRQEVIKLYEQVFGGKPLLNLNPRVQLNPRYLVVGSTYISRHHSQSLRESSGELKILPAQRFNLEAVAHCVQQQWLCILVGPPSSGKTSLIRLLAQLTGNVLNELSLSSTADISELLGCFEQYDAFRNYRLAIARIQCYINEYCNLQMESSSEAYTRREGLITRWLSFLSSIGYGFSTSSTYDESWRTRSFNYVSLLVEIIKCLRLHREKDILPVSWSSMDLDKTLITVRKLQDDHNRRRSSAKFEWVTGLLIKAIENGEWIVLENANLCNPTVLDRINSLVEQSGSITVNECGTVDGKPVVLHPHPQFRMFLTVNPTYGEVSRAMRNRGVEICMMEPYLLLDEARTETELKDVKRFLVLSGIPVSEFIDSMANAHIYARDEGLHLGVTITYLELARWVQLFQRLLTSGNQPVWSLQISWEHTYLSSLGEVEGKEIVDHIKVSYLSVVKLHKFDPSQRGSSCLPGGWPTLLKLRDYVLYSKETSVQQNCMYLEFLASQAASYSVGVALSWLPKEQALNASGRSLGTDLVNLKILHSGMFPKASNDMFITCGGKTESDLACTREVMFIAANWIMEQATESDLQLYLLWFSWFASQLAPICQFFNTYVTSLERELKHPIWDCIHSCGHELMTRHAVDLHTKPIPMLSLGLVDLSLPDEMSKSCSELLENAINSVGLLRRSFQQWDVESAYEFVGKARYFVPVLRSLRRALTSSQFEYLLISWHSVQKDVVKLQDFCPEVVKDFQEENKNLEEVSSWSIHSQKSLLWVHGGHPFVSSSADVCQKHFELLSLCEMFWRRRTISWDRAVADSPIDVAVSFMPELRFLAMQGVCISAYIMDKVDQDELDVIHQLEEIHQRLLRKYEYEKAKLEASFGATQQELLLADLSACCVFSPYMLCQKPGFESWMDTLPLVDETSFFLDMRILQELSKIYVLEDEELQLALSHLSDRLESTLSFSMNFSSRAPTAFLPHQKILWTLDAWSSVNGVSAKISSFVLEMWFRWHTSLWSHGPALAQNRLGLLVNAALFPTMIFQPVKTAAIDNILQSSTIRDYSVQRSKLRVASRNVWQSYPCVVNIHSFFLLSARSLFQQERDMNLMISLLASSSHHGLTSLIKSFVEPLIGDIYLKSSSTDPVYTVGCAWLRLGGLRYHLLIYCDDLDPAVKYLLKYSQLMGKIAALELEMEVRKECAHLAGCAPFREADKQRKMLLEKLEAERTRLHRKVVFRSDPGKFKKLKYECDEFVKLVTTSVCLAKDADSMNIEALTDHMQNWQETATCFIERLSSEYSGYLDIVQPVQVAVYEMKLGLSLVLSSAFCKEFVDRVDVDDMEIVLGTVYEFVRFPRGCASKAVSLMDESRQGKFSSTCIEFSTNISAIDINVLEKLVTLSRDVNTDKTVSDSQMKAVIHQNLLRRVAHSAAEDRFMDNDSFMLLDKIFEEFASSWVKMKVQLKTREDNEAQQYKFRPREFKIENVIGIDISSLGNSISNESFEEWQELVSEEKPTEEADKGRETLEEDWNFLQESLVNDMVNIHNALFGSEDLVQTSGSFQVSDADRLSSFINSYTVGIRIIRDLKGLSSSRLDARLVPEHLLRLCLEHEKKFILSPKPEHGYNFYKDSNASLMVKLVEPVLAFQQRILRLLSEWDNHLALQKIMDVIEMILSIPLDTPLAKALSGLQFLLSRVRILQETVSKFPLNDLLEPIFLLVSSWQKLEFESWPALLDDVQAQFETNAGKVEFTFCTLEEFIKTSCVGEFRKRLQLLFAFHGQISTGISRECYSRVLGHIEAKRRSIEVELKELIKLCRWERSDMYMTMDISKRTRQKLRKLIQKYTDVLQQPVMLIVHQVAAQRGTKTQVVLGPPNLGHSFDQTQLSDNDRCIWWFSTWEKKVNFALQNLELGRTTQFDFPHNSFKDVKEGARIIRDCIASPSLFLTYQEEIKQTWYTIEKISGTAIEDAEVWDDENKSSGKRRPLCELLLSNLQNLLESSGLAKHRSTSLKEGMSTGDMDIAALDQLQRSHPRSPETEWKDVNGYHFKSIASLHRLLQIGLNFHKDFNPEQVNRSCSYIDHLIAIQQDQRAAAYDFAEKLKGLRACILPLESLLSSSNSLDSLNSSDCSFAQNQHVTYKCMWQQKQLFDCLCATMHDECLLLRTVEHNHLSTCESVAVEAKHLRLSLEKFVPDLQKSKELFDLYLLGHNRSIITLEVNLHQYGVTKQMEQLVHKNFLVIKEFEDHLSVLIKQDVHGVSISGALLGHFKDIFEKGKIVAEEYYSGLQASCPSEMVQSSNHSTLQVRFDEALGAMYSRIVGVYCRVGSWSGRALSDKSFENIPVWKDRFDSNVADLQLDAIRDELIETTQSAGEMVGHNSYGNPSLCSLVGAHIKHLHSLVDPILTLSDSLLHDFVVISRKVSVMTHMLAEIFTSLYSHGFGISEEDQLDDTGRDKTQEAKGTGMGEGAGLNDVSDQITDEDQLLGTSEKPSEEQDVLNDAPGNNDKGIEMEQDFAAATLSVSEESGDDDDGDGEDEQLESAMGETGTNSEIVDERLWDKDDGDDEKPSSRNEKYESGPSVEDKDPSSRELRAKDETTSNADEAGEHDPNEIDTKNDDDNKNSEGLDSTESMEGMNIDKEEAFSDPTGLKLDEPNRGSDEDISMDEPESVDPVEDVVPDENNNGPEENTTTSVDDVLNDMEPEEMEENSEQDDPEHKESITEMDSEGPKNDVFEPDTPSNGKSAPQPGCVSLASAFRDAALESNWHNFNDTQNDLAPMSGLPNATDNEMLVADSSKGGKLSDEQPKTQLPQPDSSLLQKIQPNPCRNVGDALDGWKERAKVSVDLQDDNSVEAPVDVGDEDVGEYGFTFETDKGTAQALGPAASDQTDNKINEKKPDGEATTANREEHTEMETEELPHDSRPVKSNAVNLGNKIEDRMEILNLEKRSEESLDVDCDHDREKMLDSFVSLRRSSMNEIHQLGKLSVSEDGIGEAQNLELLSSDMNANATSLWQRYELLTTRLSQELAEQLRLVMEPTLASKLQGDYKTGKRINMKKVISYIASHYRKDKIWLRRTRPNKRDYQVVIAVDDSRSMSESHCRDVAIEALVTVCRAMSQLEVGNLAVTSFGKKGNIRLLHDFDHPFNREAGVKMLSSLTFNQENTIADEPVGDLLKYLNIMLDTAVANARLPSGHNPLQQLVLIIADGLFHEKKENLKRCVRDILSKKRMVAFLLLDSPDKSIVDLEEVIFQGGKVKFPKYMDSFPFPFYAVVRNIESLPRTLADLLRQ</sequence>
<dbReference type="GO" id="GO:0030687">
    <property type="term" value="C:preribosome, large subunit precursor"/>
    <property type="evidence" value="ECO:0007669"/>
    <property type="project" value="TreeGrafter"/>
</dbReference>
<dbReference type="InterPro" id="IPR012099">
    <property type="entry name" value="Midasin"/>
</dbReference>
<feature type="compositionally biased region" description="Polar residues" evidence="9">
    <location>
        <begin position="4839"/>
        <end position="4854"/>
    </location>
</feature>
<dbReference type="PROSITE" id="PS00675">
    <property type="entry name" value="SIGMA54_INTERACT_1"/>
    <property type="match status" value="1"/>
</dbReference>
<dbReference type="PROSITE" id="PS50234">
    <property type="entry name" value="VWFA"/>
    <property type="match status" value="1"/>
</dbReference>
<dbReference type="GO" id="GO:0000027">
    <property type="term" value="P:ribosomal large subunit assembly"/>
    <property type="evidence" value="ECO:0007669"/>
    <property type="project" value="InterPro"/>
</dbReference>
<protein>
    <recommendedName>
        <fullName evidence="4">Midasin</fullName>
    </recommendedName>
</protein>
<comment type="subcellular location">
    <subcellularLocation>
        <location evidence="1">Nucleus</location>
        <location evidence="1">Nucleolus</location>
    </subcellularLocation>
    <subcellularLocation>
        <location evidence="2">Nucleus</location>
        <location evidence="2">Nucleoplasm</location>
    </subcellularLocation>
</comment>
<evidence type="ECO:0000313" key="12">
    <source>
        <dbReference type="Proteomes" id="UP001188597"/>
    </source>
</evidence>
<feature type="compositionally biased region" description="Acidic residues" evidence="9">
    <location>
        <begin position="4729"/>
        <end position="4746"/>
    </location>
</feature>
<dbReference type="PANTHER" id="PTHR48103:SF2">
    <property type="entry name" value="MIDASIN"/>
    <property type="match status" value="1"/>
</dbReference>
<dbReference type="InterPro" id="IPR040848">
    <property type="entry name" value="AAA_lid_7"/>
</dbReference>
<feature type="region of interest" description="Disordered" evidence="9">
    <location>
        <begin position="4478"/>
        <end position="4541"/>
    </location>
</feature>
<dbReference type="FunFam" id="3.40.50.300:FF:001384">
    <property type="entry name" value="Midasin"/>
    <property type="match status" value="1"/>
</dbReference>
<dbReference type="PANTHER" id="PTHR48103">
    <property type="entry name" value="MIDASIN-RELATED"/>
    <property type="match status" value="1"/>
</dbReference>
<name>A0AA89AC91_9ASTE</name>
<gene>
    <name evidence="11" type="ORF">RJ639_026353</name>
</gene>
<feature type="compositionally biased region" description="Acidic residues" evidence="9">
    <location>
        <begin position="4693"/>
        <end position="4711"/>
    </location>
</feature>
<evidence type="ECO:0000256" key="3">
    <source>
        <dbReference type="ARBA" id="ARBA00007188"/>
    </source>
</evidence>
<evidence type="ECO:0000256" key="1">
    <source>
        <dbReference type="ARBA" id="ARBA00004604"/>
    </source>
</evidence>
<feature type="compositionally biased region" description="Basic and acidic residues" evidence="9">
    <location>
        <begin position="4920"/>
        <end position="4955"/>
    </location>
</feature>
<dbReference type="GO" id="GO:0005730">
    <property type="term" value="C:nucleolus"/>
    <property type="evidence" value="ECO:0007669"/>
    <property type="project" value="UniProtKB-SubCell"/>
</dbReference>
<dbReference type="GO" id="GO:0005524">
    <property type="term" value="F:ATP binding"/>
    <property type="evidence" value="ECO:0007669"/>
    <property type="project" value="UniProtKB-KW"/>
</dbReference>
<dbReference type="FunFam" id="3.40.50.300:FF:000142">
    <property type="entry name" value="Midasin"/>
    <property type="match status" value="1"/>
</dbReference>
<dbReference type="SUPFAM" id="SSF52540">
    <property type="entry name" value="P-loop containing nucleoside triphosphate hydrolases"/>
    <property type="match status" value="6"/>
</dbReference>
<accession>A0AA89AC91</accession>
<feature type="non-terminal residue" evidence="11">
    <location>
        <position position="1"/>
    </location>
</feature>
<evidence type="ECO:0000256" key="6">
    <source>
        <dbReference type="ARBA" id="ARBA00022840"/>
    </source>
</evidence>
<keyword evidence="8" id="KW-0539">Nucleus</keyword>